<comment type="caution">
    <text evidence="1">The sequence shown here is derived from an EMBL/GenBank/DDBJ whole genome shotgun (WGS) entry which is preliminary data.</text>
</comment>
<gene>
    <name evidence="1" type="ORF">PFLUV_G00117620</name>
</gene>
<dbReference type="EMBL" id="VHII01000010">
    <property type="protein sequence ID" value="KAF1384369.1"/>
    <property type="molecule type" value="Genomic_DNA"/>
</dbReference>
<evidence type="ECO:0000313" key="1">
    <source>
        <dbReference type="EMBL" id="KAF1384369.1"/>
    </source>
</evidence>
<accession>A0A6A5F0Z1</accession>
<reference evidence="1 2" key="1">
    <citation type="submission" date="2019-06" db="EMBL/GenBank/DDBJ databases">
        <title>A chromosome-scale genome assembly of the European perch, Perca fluviatilis.</title>
        <authorList>
            <person name="Roques C."/>
            <person name="Zahm M."/>
            <person name="Cabau C."/>
            <person name="Klopp C."/>
            <person name="Bouchez O."/>
            <person name="Donnadieu C."/>
            <person name="Kuhl H."/>
            <person name="Gislard M."/>
            <person name="Guendouz S."/>
            <person name="Journot L."/>
            <person name="Haffray P."/>
            <person name="Bestin A."/>
            <person name="Morvezen R."/>
            <person name="Feron R."/>
            <person name="Wen M."/>
            <person name="Jouanno E."/>
            <person name="Herpin A."/>
            <person name="Schartl M."/>
            <person name="Postlethwait J."/>
            <person name="Schaerlinger B."/>
            <person name="Chardard D."/>
            <person name="Lecocq T."/>
            <person name="Poncet C."/>
            <person name="Jaffrelo L."/>
            <person name="Lampietro C."/>
            <person name="Guiguen Y."/>
        </authorList>
    </citation>
    <scope>NUCLEOTIDE SEQUENCE [LARGE SCALE GENOMIC DNA]</scope>
    <source>
        <tissue evidence="1">Blood</tissue>
    </source>
</reference>
<dbReference type="PANTHER" id="PTHR31751">
    <property type="entry name" value="SI:CH211-108C17.2-RELATED-RELATED"/>
    <property type="match status" value="1"/>
</dbReference>
<proteinExistence type="predicted"/>
<dbReference type="PANTHER" id="PTHR31751:SF7">
    <property type="entry name" value="THAP-TYPE DOMAIN-CONTAINING PROTEIN"/>
    <property type="match status" value="1"/>
</dbReference>
<organism evidence="1 2">
    <name type="scientific">Perca fluviatilis</name>
    <name type="common">European perch</name>
    <dbReference type="NCBI Taxonomy" id="8168"/>
    <lineage>
        <taxon>Eukaryota</taxon>
        <taxon>Metazoa</taxon>
        <taxon>Chordata</taxon>
        <taxon>Craniata</taxon>
        <taxon>Vertebrata</taxon>
        <taxon>Euteleostomi</taxon>
        <taxon>Actinopterygii</taxon>
        <taxon>Neopterygii</taxon>
        <taxon>Teleostei</taxon>
        <taxon>Neoteleostei</taxon>
        <taxon>Acanthomorphata</taxon>
        <taxon>Eupercaria</taxon>
        <taxon>Perciformes</taxon>
        <taxon>Percoidei</taxon>
        <taxon>Percidae</taxon>
        <taxon>Percinae</taxon>
        <taxon>Perca</taxon>
    </lineage>
</organism>
<keyword evidence="2" id="KW-1185">Reference proteome</keyword>
<dbReference type="AlphaFoldDB" id="A0A6A5F0Z1"/>
<name>A0A6A5F0Z1_PERFL</name>
<evidence type="ECO:0000313" key="2">
    <source>
        <dbReference type="Proteomes" id="UP000465112"/>
    </source>
</evidence>
<sequence length="241" mass="27029">MDASEGLENSLQNMSVQDNAIIDEHEFNDLRNSVMGGALHQPTCIDSMPIISANETVHDIPDIDPPSIDPTPPTQTPIFPTPLEVITEDDLIGKRASITYEDSLKQLATFLMLPVQSCPYRCNITNVDCLCLSPFEVSITSRGTASILKWTCPIGHIVWRWSSQPTVKYGMLAGDFMLATNILLSGSNYSKVALLLKFMNMGMVDHSSFFTIQDTYCVDTIKEYWTDKQQVIVQRLKTKMW</sequence>
<protein>
    <submittedName>
        <fullName evidence="1">Uncharacterized protein</fullName>
    </submittedName>
</protein>
<dbReference type="Proteomes" id="UP000465112">
    <property type="component" value="Chromosome 10"/>
</dbReference>